<dbReference type="GO" id="GO:0045944">
    <property type="term" value="P:positive regulation of transcription by RNA polymerase II"/>
    <property type="evidence" value="ECO:0007669"/>
    <property type="project" value="InterPro"/>
</dbReference>
<dbReference type="PANTHER" id="PTHR24204">
    <property type="entry name" value="INSULIN GENE ENHANCER PROTEIN"/>
    <property type="match status" value="1"/>
</dbReference>
<protein>
    <submittedName>
        <fullName evidence="3">Uncharacterized protein</fullName>
    </submittedName>
</protein>
<accession>A0AAV4WLG5</accession>
<reference evidence="3 4" key="1">
    <citation type="submission" date="2021-06" db="EMBL/GenBank/DDBJ databases">
        <title>Caerostris darwini draft genome.</title>
        <authorList>
            <person name="Kono N."/>
            <person name="Arakawa K."/>
        </authorList>
    </citation>
    <scope>NUCLEOTIDE SEQUENCE [LARGE SCALE GENOMIC DNA]</scope>
</reference>
<dbReference type="Proteomes" id="UP001054837">
    <property type="component" value="Unassembled WGS sequence"/>
</dbReference>
<name>A0AAV4WLG5_9ARAC</name>
<dbReference type="GO" id="GO:0000981">
    <property type="term" value="F:DNA-binding transcription factor activity, RNA polymerase II-specific"/>
    <property type="evidence" value="ECO:0007669"/>
    <property type="project" value="InterPro"/>
</dbReference>
<evidence type="ECO:0000313" key="4">
    <source>
        <dbReference type="Proteomes" id="UP001054837"/>
    </source>
</evidence>
<dbReference type="AlphaFoldDB" id="A0AAV4WLG5"/>
<keyword evidence="4" id="KW-1185">Reference proteome</keyword>
<feature type="region of interest" description="Disordered" evidence="2">
    <location>
        <begin position="1"/>
        <end position="23"/>
    </location>
</feature>
<evidence type="ECO:0000256" key="2">
    <source>
        <dbReference type="SAM" id="MobiDB-lite"/>
    </source>
</evidence>
<dbReference type="EMBL" id="BPLQ01014740">
    <property type="protein sequence ID" value="GIY82820.1"/>
    <property type="molecule type" value="Genomic_DNA"/>
</dbReference>
<comment type="caution">
    <text evidence="3">The sequence shown here is derived from an EMBL/GenBank/DDBJ whole genome shotgun (WGS) entry which is preliminary data.</text>
</comment>
<comment type="subcellular location">
    <subcellularLocation>
        <location evidence="1">Nucleus</location>
    </subcellularLocation>
</comment>
<feature type="compositionally biased region" description="Low complexity" evidence="2">
    <location>
        <begin position="1"/>
        <end position="11"/>
    </location>
</feature>
<sequence length="88" mass="9892">MSESDSSSQHSPDGRQLTLGSMRGVPMVATSPVRHESPIQMNPIEVQTYQPPWKALTEYAAMQPDIDPTTPHFQQIVSQVRIPMLLKY</sequence>
<evidence type="ECO:0000256" key="1">
    <source>
        <dbReference type="ARBA" id="ARBA00004123"/>
    </source>
</evidence>
<organism evidence="3 4">
    <name type="scientific">Caerostris darwini</name>
    <dbReference type="NCBI Taxonomy" id="1538125"/>
    <lineage>
        <taxon>Eukaryota</taxon>
        <taxon>Metazoa</taxon>
        <taxon>Ecdysozoa</taxon>
        <taxon>Arthropoda</taxon>
        <taxon>Chelicerata</taxon>
        <taxon>Arachnida</taxon>
        <taxon>Araneae</taxon>
        <taxon>Araneomorphae</taxon>
        <taxon>Entelegynae</taxon>
        <taxon>Araneoidea</taxon>
        <taxon>Araneidae</taxon>
        <taxon>Caerostris</taxon>
    </lineage>
</organism>
<dbReference type="GO" id="GO:0005634">
    <property type="term" value="C:nucleus"/>
    <property type="evidence" value="ECO:0007669"/>
    <property type="project" value="UniProtKB-SubCell"/>
</dbReference>
<dbReference type="PANTHER" id="PTHR24204:SF8">
    <property type="entry name" value="TAILUP, ISOFORM A"/>
    <property type="match status" value="1"/>
</dbReference>
<proteinExistence type="predicted"/>
<evidence type="ECO:0000313" key="3">
    <source>
        <dbReference type="EMBL" id="GIY82820.1"/>
    </source>
</evidence>
<dbReference type="InterPro" id="IPR047169">
    <property type="entry name" value="ISL1/2-like"/>
</dbReference>
<dbReference type="GO" id="GO:0048665">
    <property type="term" value="P:neuron fate specification"/>
    <property type="evidence" value="ECO:0007669"/>
    <property type="project" value="InterPro"/>
</dbReference>
<dbReference type="GO" id="GO:0007409">
    <property type="term" value="P:axonogenesis"/>
    <property type="evidence" value="ECO:0007669"/>
    <property type="project" value="TreeGrafter"/>
</dbReference>
<gene>
    <name evidence="3" type="ORF">CDAR_608991</name>
</gene>